<comment type="caution">
    <text evidence="1">The sequence shown here is derived from an EMBL/GenBank/DDBJ whole genome shotgun (WGS) entry which is preliminary data.</text>
</comment>
<evidence type="ECO:0000313" key="2">
    <source>
        <dbReference type="Proteomes" id="UP000266644"/>
    </source>
</evidence>
<reference evidence="1 2" key="1">
    <citation type="submission" date="2018-08" db="EMBL/GenBank/DDBJ databases">
        <title>A genome reference for cultivated species of the human gut microbiota.</title>
        <authorList>
            <person name="Zou Y."/>
            <person name="Xue W."/>
            <person name="Luo G."/>
        </authorList>
    </citation>
    <scope>NUCLEOTIDE SEQUENCE [LARGE SCALE GENOMIC DNA]</scope>
    <source>
        <strain evidence="1 2">AM18-6</strain>
    </source>
</reference>
<proteinExistence type="predicted"/>
<protein>
    <submittedName>
        <fullName evidence="1">Uncharacterized protein</fullName>
    </submittedName>
</protein>
<dbReference type="EMBL" id="QRJE01000008">
    <property type="protein sequence ID" value="RHH14337.1"/>
    <property type="molecule type" value="Genomic_DNA"/>
</dbReference>
<gene>
    <name evidence="1" type="ORF">DW228_05940</name>
</gene>
<sequence length="99" mass="11095">MNITSTILTKTAVETTSNANYNIEYTIIDEKLNRVQVSIEALAAGENIERPYLGNIYWEHSNLSCNLPVEDSCVTAPYFVDFDMIMNKIKENMIAEAAG</sequence>
<dbReference type="RefSeq" id="WP_122329985.1">
    <property type="nucleotide sequence ID" value="NZ_JAQDYY010000001.1"/>
</dbReference>
<organism evidence="1 2">
    <name type="scientific">Bacteroides fragilis</name>
    <dbReference type="NCBI Taxonomy" id="817"/>
    <lineage>
        <taxon>Bacteria</taxon>
        <taxon>Pseudomonadati</taxon>
        <taxon>Bacteroidota</taxon>
        <taxon>Bacteroidia</taxon>
        <taxon>Bacteroidales</taxon>
        <taxon>Bacteroidaceae</taxon>
        <taxon>Bacteroides</taxon>
    </lineage>
</organism>
<name>A0A396C4G5_BACFG</name>
<dbReference type="Proteomes" id="UP000266644">
    <property type="component" value="Unassembled WGS sequence"/>
</dbReference>
<accession>A0A396C4G5</accession>
<evidence type="ECO:0000313" key="1">
    <source>
        <dbReference type="EMBL" id="RHH14337.1"/>
    </source>
</evidence>
<dbReference type="AlphaFoldDB" id="A0A396C4G5"/>